<evidence type="ECO:0000313" key="2">
    <source>
        <dbReference type="Proteomes" id="UP001596306"/>
    </source>
</evidence>
<accession>A0ABW1V985</accession>
<evidence type="ECO:0008006" key="3">
    <source>
        <dbReference type="Google" id="ProtNLM"/>
    </source>
</evidence>
<reference evidence="2" key="1">
    <citation type="journal article" date="2019" name="Int. J. Syst. Evol. Microbiol.">
        <title>The Global Catalogue of Microorganisms (GCM) 10K type strain sequencing project: providing services to taxonomists for standard genome sequencing and annotation.</title>
        <authorList>
            <consortium name="The Broad Institute Genomics Platform"/>
            <consortium name="The Broad Institute Genome Sequencing Center for Infectious Disease"/>
            <person name="Wu L."/>
            <person name="Ma J."/>
        </authorList>
    </citation>
    <scope>NUCLEOTIDE SEQUENCE [LARGE SCALE GENOMIC DNA]</scope>
    <source>
        <strain evidence="2">CCUG 43304</strain>
    </source>
</reference>
<keyword evidence="2" id="KW-1185">Reference proteome</keyword>
<evidence type="ECO:0000313" key="1">
    <source>
        <dbReference type="EMBL" id="MFC6354591.1"/>
    </source>
</evidence>
<dbReference type="Gene3D" id="2.60.120.10">
    <property type="entry name" value="Jelly Rolls"/>
    <property type="match status" value="1"/>
</dbReference>
<comment type="caution">
    <text evidence="1">The sequence shown here is derived from an EMBL/GenBank/DDBJ whole genome shotgun (WGS) entry which is preliminary data.</text>
</comment>
<dbReference type="InterPro" id="IPR011051">
    <property type="entry name" value="RmlC_Cupin_sf"/>
</dbReference>
<dbReference type="SUPFAM" id="SSF51182">
    <property type="entry name" value="RmlC-like cupins"/>
    <property type="match status" value="1"/>
</dbReference>
<dbReference type="InterPro" id="IPR014710">
    <property type="entry name" value="RmlC-like_jellyroll"/>
</dbReference>
<sequence length="91" mass="10060">MIETQKGVSATMEFADREPYFERLTAAAASKKDGEHESVLYCLEGGSRQTLPDGTVHEFRPGDAMHLPREHEYHLVGPEGVVFAVACNPSR</sequence>
<proteinExistence type="predicted"/>
<name>A0ABW1V985_9MICO</name>
<dbReference type="Proteomes" id="UP001596306">
    <property type="component" value="Unassembled WGS sequence"/>
</dbReference>
<protein>
    <recommendedName>
        <fullName evidence="3">N-acetyldiaminobutyrate dehydratase</fullName>
    </recommendedName>
</protein>
<gene>
    <name evidence="1" type="ORF">ACFQB0_00485</name>
</gene>
<organism evidence="1 2">
    <name type="scientific">Luethyella okanaganae</name>
    <dbReference type="NCBI Taxonomy" id="69372"/>
    <lineage>
        <taxon>Bacteria</taxon>
        <taxon>Bacillati</taxon>
        <taxon>Actinomycetota</taxon>
        <taxon>Actinomycetes</taxon>
        <taxon>Micrococcales</taxon>
        <taxon>Microbacteriaceae</taxon>
        <taxon>Luethyella</taxon>
    </lineage>
</organism>
<dbReference type="RefSeq" id="WP_386726197.1">
    <property type="nucleotide sequence ID" value="NZ_JBHSTP010000001.1"/>
</dbReference>
<dbReference type="EMBL" id="JBHSTP010000001">
    <property type="protein sequence ID" value="MFC6354591.1"/>
    <property type="molecule type" value="Genomic_DNA"/>
</dbReference>